<gene>
    <name evidence="1" type="ORF">C5167_050165</name>
</gene>
<dbReference type="Gramene" id="RZC74685">
    <property type="protein sequence ID" value="RZC74685"/>
    <property type="gene ID" value="C5167_050165"/>
</dbReference>
<keyword evidence="2" id="KW-1185">Reference proteome</keyword>
<feature type="non-terminal residue" evidence="1">
    <location>
        <position position="61"/>
    </location>
</feature>
<reference evidence="1 2" key="1">
    <citation type="journal article" date="2018" name="Science">
        <title>The opium poppy genome and morphinan production.</title>
        <authorList>
            <person name="Guo L."/>
            <person name="Winzer T."/>
            <person name="Yang X."/>
            <person name="Li Y."/>
            <person name="Ning Z."/>
            <person name="He Z."/>
            <person name="Teodor R."/>
            <person name="Lu Y."/>
            <person name="Bowser T.A."/>
            <person name="Graham I.A."/>
            <person name="Ye K."/>
        </authorList>
    </citation>
    <scope>NUCLEOTIDE SEQUENCE [LARGE SCALE GENOMIC DNA]</scope>
    <source>
        <strain evidence="2">cv. HN1</strain>
        <tissue evidence="1">Leaves</tissue>
    </source>
</reference>
<proteinExistence type="predicted"/>
<evidence type="ECO:0000313" key="2">
    <source>
        <dbReference type="Proteomes" id="UP000316621"/>
    </source>
</evidence>
<dbReference type="AlphaFoldDB" id="A0A4Y7KS23"/>
<protein>
    <submittedName>
        <fullName evidence="1">Uncharacterized protein</fullName>
    </submittedName>
</protein>
<evidence type="ECO:0000313" key="1">
    <source>
        <dbReference type="EMBL" id="RZC74685.1"/>
    </source>
</evidence>
<dbReference type="EMBL" id="CM010722">
    <property type="protein sequence ID" value="RZC74685.1"/>
    <property type="molecule type" value="Genomic_DNA"/>
</dbReference>
<organism evidence="1 2">
    <name type="scientific">Papaver somniferum</name>
    <name type="common">Opium poppy</name>
    <dbReference type="NCBI Taxonomy" id="3469"/>
    <lineage>
        <taxon>Eukaryota</taxon>
        <taxon>Viridiplantae</taxon>
        <taxon>Streptophyta</taxon>
        <taxon>Embryophyta</taxon>
        <taxon>Tracheophyta</taxon>
        <taxon>Spermatophyta</taxon>
        <taxon>Magnoliopsida</taxon>
        <taxon>Ranunculales</taxon>
        <taxon>Papaveraceae</taxon>
        <taxon>Papaveroideae</taxon>
        <taxon>Papaver</taxon>
    </lineage>
</organism>
<sequence length="61" mass="6511">MQVGLCPHTGTNDVIRTAWFLAGNSKPGGINHVGEGCVCYSEPWLTTKPTSANLAIIQLEL</sequence>
<accession>A0A4Y7KS23</accession>
<dbReference type="Proteomes" id="UP000316621">
    <property type="component" value="Chromosome 8"/>
</dbReference>
<name>A0A4Y7KS23_PAPSO</name>